<proteinExistence type="predicted"/>
<sequence>MRGCLTALAVVLAAGVGPAHGQTATGDVQLRGSAPTDGGFSDDEDALLGASDDETADGAATATPADGTRTPPRPRSAEDARRERLGGRPEAVRAVQPVQPGPRNADGTLMERVDTTVTAEAPEDNFDDDKDAYEPLGIRAGSFIVKPQVETTGGGSTNVDQDHNGKSGAFYRIRPSLDVQSDWSRHSLNVNLNGEYTGYIDSATEDTPTFDGQATGRIDVRDGTRLELEAGYQLEQEEAESAERKKGTDRADIHTLTGAAAIVQDVRRFQVRLRGAVERQSYDSNDGGTGRDYTLTEISLRTGYKVSPALMPYVEGSLFQRQLDDERDADGYRRSSDGYSLRGGVAIDMASKLTGDLAAGWRREEPRDGRLKALEGPTVDGTLTWSPSRLTTIALTGSTTLDTTTLTGSAGSVEYKGVLTGTRSLRRNVKLVGALGLAYRDYESSPVTEWRRTADASVEWSFNRNVAAVARYGYEDLDSSERGNDYRAHSIEAGVILRH</sequence>
<evidence type="ECO:0000313" key="4">
    <source>
        <dbReference type="Proteomes" id="UP001209755"/>
    </source>
</evidence>
<protein>
    <recommendedName>
        <fullName evidence="5">Outer membrane beta-barrel protein</fullName>
    </recommendedName>
</protein>
<feature type="compositionally biased region" description="Basic and acidic residues" evidence="1">
    <location>
        <begin position="75"/>
        <end position="91"/>
    </location>
</feature>
<organism evidence="3 4">
    <name type="scientific">Rhodobium gokarnense</name>
    <dbReference type="NCBI Taxonomy" id="364296"/>
    <lineage>
        <taxon>Bacteria</taxon>
        <taxon>Pseudomonadati</taxon>
        <taxon>Pseudomonadota</taxon>
        <taxon>Alphaproteobacteria</taxon>
        <taxon>Hyphomicrobiales</taxon>
        <taxon>Rhodobiaceae</taxon>
        <taxon>Rhodobium</taxon>
    </lineage>
</organism>
<accession>A0ABT3H6Q6</accession>
<comment type="caution">
    <text evidence="3">The sequence shown here is derived from an EMBL/GenBank/DDBJ whole genome shotgun (WGS) entry which is preliminary data.</text>
</comment>
<evidence type="ECO:0000256" key="2">
    <source>
        <dbReference type="SAM" id="SignalP"/>
    </source>
</evidence>
<evidence type="ECO:0000313" key="3">
    <source>
        <dbReference type="EMBL" id="MCW2306071.1"/>
    </source>
</evidence>
<evidence type="ECO:0000256" key="1">
    <source>
        <dbReference type="SAM" id="MobiDB-lite"/>
    </source>
</evidence>
<feature type="chain" id="PRO_5047490721" description="Outer membrane beta-barrel protein" evidence="2">
    <location>
        <begin position="22"/>
        <end position="499"/>
    </location>
</feature>
<name>A0ABT3H6Q6_9HYPH</name>
<feature type="compositionally biased region" description="Low complexity" evidence="1">
    <location>
        <begin position="57"/>
        <end position="70"/>
    </location>
</feature>
<dbReference type="EMBL" id="JAOQNS010000001">
    <property type="protein sequence ID" value="MCW2306071.1"/>
    <property type="molecule type" value="Genomic_DNA"/>
</dbReference>
<keyword evidence="2" id="KW-0732">Signal</keyword>
<reference evidence="4" key="1">
    <citation type="submission" date="2023-07" db="EMBL/GenBank/DDBJ databases">
        <title>Genome sequencing of Purple Non-Sulfur Bacteria from various extreme environments.</title>
        <authorList>
            <person name="Mayer M."/>
        </authorList>
    </citation>
    <scope>NUCLEOTIDE SEQUENCE [LARGE SCALE GENOMIC DNA]</scope>
    <source>
        <strain evidence="4">DSM 17935</strain>
    </source>
</reference>
<evidence type="ECO:0008006" key="5">
    <source>
        <dbReference type="Google" id="ProtNLM"/>
    </source>
</evidence>
<dbReference type="RefSeq" id="WP_264599742.1">
    <property type="nucleotide sequence ID" value="NZ_JAOQNS010000001.1"/>
</dbReference>
<dbReference type="Proteomes" id="UP001209755">
    <property type="component" value="Unassembled WGS sequence"/>
</dbReference>
<dbReference type="InterPro" id="IPR018759">
    <property type="entry name" value="BBP2_2"/>
</dbReference>
<feature type="signal peptide" evidence="2">
    <location>
        <begin position="1"/>
        <end position="21"/>
    </location>
</feature>
<feature type="region of interest" description="Disordered" evidence="1">
    <location>
        <begin position="19"/>
        <end position="108"/>
    </location>
</feature>
<keyword evidence="4" id="KW-1185">Reference proteome</keyword>
<feature type="compositionally biased region" description="Acidic residues" evidence="1">
    <location>
        <begin position="40"/>
        <end position="56"/>
    </location>
</feature>
<gene>
    <name evidence="3" type="ORF">M2319_000387</name>
</gene>
<dbReference type="Pfam" id="PF10082">
    <property type="entry name" value="BBP2_2"/>
    <property type="match status" value="1"/>
</dbReference>